<feature type="repeat" description="RCC1" evidence="3">
    <location>
        <begin position="479"/>
        <end position="531"/>
    </location>
</feature>
<keyword evidence="4" id="KW-0812">Transmembrane</keyword>
<feature type="repeat" description="RCC1" evidence="3">
    <location>
        <begin position="28"/>
        <end position="81"/>
    </location>
</feature>
<keyword evidence="4" id="KW-0472">Membrane</keyword>
<evidence type="ECO:0008006" key="9">
    <source>
        <dbReference type="Google" id="ProtNLM"/>
    </source>
</evidence>
<evidence type="ECO:0000256" key="3">
    <source>
        <dbReference type="PROSITE-ProRule" id="PRU00235"/>
    </source>
</evidence>
<feature type="domain" description="EGF-like" evidence="7">
    <location>
        <begin position="832"/>
        <end position="866"/>
    </location>
</feature>
<dbReference type="InterPro" id="IPR009091">
    <property type="entry name" value="RCC1/BLIP-II"/>
</dbReference>
<keyword evidence="1" id="KW-0677">Repeat</keyword>
<feature type="chain" id="PRO_5031110941" description="Protein kinase domain-containing protein" evidence="5">
    <location>
        <begin position="24"/>
        <end position="1309"/>
    </location>
</feature>
<proteinExistence type="predicted"/>
<name>A0A7S1PI24_9EUKA</name>
<dbReference type="Pfam" id="PF00069">
    <property type="entry name" value="Pkinase"/>
    <property type="match status" value="1"/>
</dbReference>
<dbReference type="InterPro" id="IPR008271">
    <property type="entry name" value="Ser/Thr_kinase_AS"/>
</dbReference>
<feature type="repeat" description="RCC1" evidence="3">
    <location>
        <begin position="82"/>
        <end position="139"/>
    </location>
</feature>
<dbReference type="Gene3D" id="1.10.510.10">
    <property type="entry name" value="Transferase(Phosphotransferase) domain 1"/>
    <property type="match status" value="1"/>
</dbReference>
<dbReference type="InterPro" id="IPR000742">
    <property type="entry name" value="EGF"/>
</dbReference>
<evidence type="ECO:0000256" key="1">
    <source>
        <dbReference type="ARBA" id="ARBA00022737"/>
    </source>
</evidence>
<dbReference type="PROSITE" id="PS50011">
    <property type="entry name" value="PROTEIN_KINASE_DOM"/>
    <property type="match status" value="1"/>
</dbReference>
<dbReference type="PROSITE" id="PS50026">
    <property type="entry name" value="EGF_3"/>
    <property type="match status" value="1"/>
</dbReference>
<dbReference type="Gene3D" id="2.130.10.30">
    <property type="entry name" value="Regulator of chromosome condensation 1/beta-lactamase-inhibitor protein II"/>
    <property type="match status" value="3"/>
</dbReference>
<keyword evidence="2" id="KW-1015">Disulfide bond</keyword>
<accession>A0A7S1PI24</accession>
<dbReference type="InterPro" id="IPR058923">
    <property type="entry name" value="RCC1-like_dom"/>
</dbReference>
<gene>
    <name evidence="8" type="ORF">PCOS0759_LOCUS5949</name>
</gene>
<dbReference type="Pfam" id="PF13540">
    <property type="entry name" value="RCC1_2"/>
    <property type="match status" value="4"/>
</dbReference>
<organism evidence="8">
    <name type="scientific">Percolomonas cosmopolitus</name>
    <dbReference type="NCBI Taxonomy" id="63605"/>
    <lineage>
        <taxon>Eukaryota</taxon>
        <taxon>Discoba</taxon>
        <taxon>Heterolobosea</taxon>
        <taxon>Tetramitia</taxon>
        <taxon>Eutetramitia</taxon>
        <taxon>Percolomonadidae</taxon>
        <taxon>Percolomonas</taxon>
    </lineage>
</organism>
<dbReference type="InterPro" id="IPR000408">
    <property type="entry name" value="Reg_chr_condens"/>
</dbReference>
<dbReference type="Gene3D" id="3.30.200.20">
    <property type="entry name" value="Phosphorylase Kinase, domain 1"/>
    <property type="match status" value="1"/>
</dbReference>
<dbReference type="SUPFAM" id="SSF50985">
    <property type="entry name" value="RCC1/BLIP-II"/>
    <property type="match status" value="3"/>
</dbReference>
<dbReference type="EMBL" id="HBGD01007120">
    <property type="protein sequence ID" value="CAD9082709.1"/>
    <property type="molecule type" value="Transcribed_RNA"/>
</dbReference>
<evidence type="ECO:0000313" key="8">
    <source>
        <dbReference type="EMBL" id="CAD9082709.1"/>
    </source>
</evidence>
<feature type="signal peptide" evidence="5">
    <location>
        <begin position="1"/>
        <end position="23"/>
    </location>
</feature>
<evidence type="ECO:0000256" key="4">
    <source>
        <dbReference type="SAM" id="Phobius"/>
    </source>
</evidence>
<evidence type="ECO:0000256" key="5">
    <source>
        <dbReference type="SAM" id="SignalP"/>
    </source>
</evidence>
<feature type="domain" description="Protein kinase" evidence="6">
    <location>
        <begin position="1033"/>
        <end position="1304"/>
    </location>
</feature>
<feature type="repeat" description="RCC1" evidence="3">
    <location>
        <begin position="254"/>
        <end position="308"/>
    </location>
</feature>
<dbReference type="SMART" id="SM00220">
    <property type="entry name" value="S_TKc"/>
    <property type="match status" value="1"/>
</dbReference>
<keyword evidence="4" id="KW-1133">Transmembrane helix</keyword>
<dbReference type="Pfam" id="PF25390">
    <property type="entry name" value="WD40_RLD"/>
    <property type="match status" value="1"/>
</dbReference>
<dbReference type="GO" id="GO:0005524">
    <property type="term" value="F:ATP binding"/>
    <property type="evidence" value="ECO:0007669"/>
    <property type="project" value="InterPro"/>
</dbReference>
<reference evidence="8" key="1">
    <citation type="submission" date="2021-01" db="EMBL/GenBank/DDBJ databases">
        <authorList>
            <person name="Corre E."/>
            <person name="Pelletier E."/>
            <person name="Niang G."/>
            <person name="Scheremetjew M."/>
            <person name="Finn R."/>
            <person name="Kale V."/>
            <person name="Holt S."/>
            <person name="Cochrane G."/>
            <person name="Meng A."/>
            <person name="Brown T."/>
            <person name="Cohen L."/>
        </authorList>
    </citation>
    <scope>NUCLEOTIDE SEQUENCE</scope>
    <source>
        <strain evidence="8">WS</strain>
    </source>
</reference>
<dbReference type="PANTHER" id="PTHR22872">
    <property type="entry name" value="BTK-BINDING PROTEIN-RELATED"/>
    <property type="match status" value="1"/>
</dbReference>
<feature type="disulfide bond" evidence="2">
    <location>
        <begin position="856"/>
        <end position="865"/>
    </location>
</feature>
<feature type="transmembrane region" description="Helical" evidence="4">
    <location>
        <begin position="949"/>
        <end position="982"/>
    </location>
</feature>
<feature type="repeat" description="RCC1" evidence="3">
    <location>
        <begin position="650"/>
        <end position="712"/>
    </location>
</feature>
<feature type="repeat" description="RCC1" evidence="3">
    <location>
        <begin position="713"/>
        <end position="768"/>
    </location>
</feature>
<dbReference type="CDD" id="cd13999">
    <property type="entry name" value="STKc_MAP3K-like"/>
    <property type="match status" value="1"/>
</dbReference>
<dbReference type="PROSITE" id="PS50012">
    <property type="entry name" value="RCC1_3"/>
    <property type="match status" value="11"/>
</dbReference>
<dbReference type="PROSITE" id="PS00108">
    <property type="entry name" value="PROTEIN_KINASE_ST"/>
    <property type="match status" value="1"/>
</dbReference>
<feature type="repeat" description="RCC1" evidence="3">
    <location>
        <begin position="364"/>
        <end position="427"/>
    </location>
</feature>
<dbReference type="InterPro" id="IPR051625">
    <property type="entry name" value="Signaling_Regulatory_Domain"/>
</dbReference>
<dbReference type="PRINTS" id="PR00633">
    <property type="entry name" value="RCCNDNSATION"/>
</dbReference>
<keyword evidence="5" id="KW-0732">Signal</keyword>
<dbReference type="PROSITE" id="PS00626">
    <property type="entry name" value="RCC1_2"/>
    <property type="match status" value="1"/>
</dbReference>
<feature type="repeat" description="RCC1" evidence="3">
    <location>
        <begin position="309"/>
        <end position="363"/>
    </location>
</feature>
<feature type="repeat" description="RCC1" evidence="3">
    <location>
        <begin position="589"/>
        <end position="649"/>
    </location>
</feature>
<comment type="caution">
    <text evidence="2">Lacks conserved residue(s) required for the propagation of feature annotation.</text>
</comment>
<evidence type="ECO:0000259" key="6">
    <source>
        <dbReference type="PROSITE" id="PS50011"/>
    </source>
</evidence>
<dbReference type="InterPro" id="IPR011009">
    <property type="entry name" value="Kinase-like_dom_sf"/>
</dbReference>
<feature type="repeat" description="RCC1" evidence="3">
    <location>
        <begin position="200"/>
        <end position="253"/>
    </location>
</feature>
<sequence>MTNSHAIFIFFLTFIHFLPHLHSSASQSCTLGFGRNERGQINSGTTGHLYHPTPVNFPVLFGKNITHVEAGGLHTILVDSNGRSYSFGRNLKGELGLGYVGGTSFEPMEIVDRGVSSFNSRRIVKAFGGFERTYLLDEHGVVFFLGVNDLMLYGPMALSSPIPLDFSLTNPVKDMSSSATTAVSLETSPYQHTLLLTDDGKALSFGEGRHGELGTGKSVQYEPEPLILNGELATLNISQVSAGSQHSVILSTDGRAWSFGRNHMGQLATNRENDEPYAVPIHASNALQGRHIQQISSGGSCSLFLTSDGRVYSSGENTRGAIGIGRKDVLLVREPTPMEGALQDQIVTQISAGWTHSLMLTQEGNVWGTGANSNGEFGAPRRNPGIIQYDDEDWYEPVKVDTSGVLRDKIVIRVSCGVVHSVFLCSDGSVVTTGYGAFGQLGTGSPKSSFLPALLSYHDALFVDSQCMFESNLYVSTEGKLYSSGNNEFGSLGDNTLLSRYHIHAVPTNEISGNIFQVGCGMQHSVALTSSGELFSWGQNSRQQLGQVNEAFGVVLTPRKVDATGFLKDKIITDLKVGSLHTLVLSSEGFAYTFGSNYFGQLGIRHNVDSFDGDLVFFPVAVNTSGVLQGKHLTQISAGDYHNLVLSSEGQVFSFGFGSLGQLGIREIDTFDDSIVQMRSHPVAVDTSGALKGKTVVQIAAGHSFSLVLTSEGKVVGFGANHVGQLGLGHFDSPQWLPIPVDTSGVLNGKLVTKISAGGGHSLVWISDSNELVSFGTNVVGMLGYETPDNHSCVPQRVPIDQSILQSTGDEVRIEAGFATSFLISCPRIKCFGTHHQHPLVCSHHGQCVGQNSCECHAEYTGPDCSFPICGLTASNDSAVCSSHGDCIAPNECVCKKFGDNEYTGKFCESYNCFDVPHDSSFACSSAGTCGAPNECTCNSMRVGKACAFNLWLIIGPLLAIIVLLTCIAAVGCVVCISRICMRLKRVEREKKMTQHLLEGFVKDEEMDEMDADSKRAKLIVQQSLLEIDFSELSQLEKIGSGGSGAILFRAQWNGSKVAVKVFKSGLMSGETFFQEFEHEVSLMSTLRHRNIINFFGCSLAFPRIAIIMELCDDGSVETLIGNGKLRKKSSHEVLQMLLDIAEGVLYLHSRGVIHRDLKCANVLIDEHGVAKITDFGLSKYTKDNIERMHTVGIGTSYYMAPEIAKGTGEYTENVDAYAFGILAMEMLLGRMCPFPANSASGQPINIQSLQHETAQNPNFRPDVNELESRYHSLQWILKLCWHHDPSMRPPFKDVAKILKSSLYDIDER</sequence>
<evidence type="ECO:0000259" key="7">
    <source>
        <dbReference type="PROSITE" id="PS50026"/>
    </source>
</evidence>
<protein>
    <recommendedName>
        <fullName evidence="9">Protein kinase domain-containing protein</fullName>
    </recommendedName>
</protein>
<evidence type="ECO:0000256" key="2">
    <source>
        <dbReference type="PROSITE-ProRule" id="PRU00076"/>
    </source>
</evidence>
<feature type="repeat" description="RCC1" evidence="3">
    <location>
        <begin position="532"/>
        <end position="588"/>
    </location>
</feature>
<keyword evidence="2" id="KW-0245">EGF-like domain</keyword>
<dbReference type="GO" id="GO:0004672">
    <property type="term" value="F:protein kinase activity"/>
    <property type="evidence" value="ECO:0007669"/>
    <property type="project" value="InterPro"/>
</dbReference>
<dbReference type="Gene3D" id="2.10.25.10">
    <property type="entry name" value="Laminin"/>
    <property type="match status" value="2"/>
</dbReference>
<dbReference type="InterPro" id="IPR000719">
    <property type="entry name" value="Prot_kinase_dom"/>
</dbReference>
<dbReference type="PROSITE" id="PS00022">
    <property type="entry name" value="EGF_1"/>
    <property type="match status" value="1"/>
</dbReference>
<dbReference type="SUPFAM" id="SSF56112">
    <property type="entry name" value="Protein kinase-like (PK-like)"/>
    <property type="match status" value="1"/>
</dbReference>